<accession>A0A8J5KLF4</accession>
<gene>
    <name evidence="2" type="ORF">ZIOFF_057904</name>
</gene>
<dbReference type="PANTHER" id="PTHR46610:SF3">
    <property type="entry name" value="OS01G0238200 PROTEIN"/>
    <property type="match status" value="1"/>
</dbReference>
<name>A0A8J5KLF4_ZINOF</name>
<evidence type="ECO:0000313" key="3">
    <source>
        <dbReference type="Proteomes" id="UP000734854"/>
    </source>
</evidence>
<keyword evidence="3" id="KW-1185">Reference proteome</keyword>
<dbReference type="Proteomes" id="UP000734854">
    <property type="component" value="Unassembled WGS sequence"/>
</dbReference>
<feature type="transmembrane region" description="Helical" evidence="1">
    <location>
        <begin position="12"/>
        <end position="39"/>
    </location>
</feature>
<feature type="transmembrane region" description="Helical" evidence="1">
    <location>
        <begin position="103"/>
        <end position="121"/>
    </location>
</feature>
<organism evidence="2 3">
    <name type="scientific">Zingiber officinale</name>
    <name type="common">Ginger</name>
    <name type="synonym">Amomum zingiber</name>
    <dbReference type="NCBI Taxonomy" id="94328"/>
    <lineage>
        <taxon>Eukaryota</taxon>
        <taxon>Viridiplantae</taxon>
        <taxon>Streptophyta</taxon>
        <taxon>Embryophyta</taxon>
        <taxon>Tracheophyta</taxon>
        <taxon>Spermatophyta</taxon>
        <taxon>Magnoliopsida</taxon>
        <taxon>Liliopsida</taxon>
        <taxon>Zingiberales</taxon>
        <taxon>Zingiberaceae</taxon>
        <taxon>Zingiber</taxon>
    </lineage>
</organism>
<comment type="caution">
    <text evidence="2">The sequence shown here is derived from an EMBL/GenBank/DDBJ whole genome shotgun (WGS) entry which is preliminary data.</text>
</comment>
<evidence type="ECO:0000256" key="1">
    <source>
        <dbReference type="SAM" id="Phobius"/>
    </source>
</evidence>
<dbReference type="InterPro" id="IPR045501">
    <property type="entry name" value="DUF6490"/>
</dbReference>
<keyword evidence="1" id="KW-1133">Transmembrane helix</keyword>
<keyword evidence="1" id="KW-0812">Transmembrane</keyword>
<evidence type="ECO:0000313" key="2">
    <source>
        <dbReference type="EMBL" id="KAG6481308.1"/>
    </source>
</evidence>
<feature type="transmembrane region" description="Helical" evidence="1">
    <location>
        <begin position="127"/>
        <end position="147"/>
    </location>
</feature>
<feature type="transmembrane region" description="Helical" evidence="1">
    <location>
        <begin position="59"/>
        <end position="77"/>
    </location>
</feature>
<dbReference type="Pfam" id="PF20100">
    <property type="entry name" value="DUF6490"/>
    <property type="match status" value="1"/>
</dbReference>
<sequence>MHLRPCSGFRKTAADVAAAATSLLMLAVALDCLVTAAYLDVGASDLHVIPFSHDAIANNPVLVLGFPCAVLAVACFVRKQGDGTSSSAMRAPGYFRRANDHKLINYIAFIFLTYNSGAAIYRSIHDPSAVAFVATSYIDLLLLFWCLHKFETAPEENRGWLKAAVWILATLLTVMFSGKVAAIMPWPVALLVYGMAAATAVGGFWAFFLYRKPQPVPLDN</sequence>
<feature type="transmembrane region" description="Helical" evidence="1">
    <location>
        <begin position="190"/>
        <end position="210"/>
    </location>
</feature>
<feature type="transmembrane region" description="Helical" evidence="1">
    <location>
        <begin position="159"/>
        <end position="178"/>
    </location>
</feature>
<reference evidence="2 3" key="1">
    <citation type="submission" date="2020-08" db="EMBL/GenBank/DDBJ databases">
        <title>Plant Genome Project.</title>
        <authorList>
            <person name="Zhang R.-G."/>
        </authorList>
    </citation>
    <scope>NUCLEOTIDE SEQUENCE [LARGE SCALE GENOMIC DNA]</scope>
    <source>
        <tissue evidence="2">Rhizome</tissue>
    </source>
</reference>
<protein>
    <submittedName>
        <fullName evidence="2">Uncharacterized protein</fullName>
    </submittedName>
</protein>
<dbReference type="AlphaFoldDB" id="A0A8J5KLF4"/>
<dbReference type="PANTHER" id="PTHR46610">
    <property type="entry name" value="OS05G0181300 PROTEIN"/>
    <property type="match status" value="1"/>
</dbReference>
<proteinExistence type="predicted"/>
<keyword evidence="1" id="KW-0472">Membrane</keyword>
<dbReference type="EMBL" id="JACMSC010000016">
    <property type="protein sequence ID" value="KAG6481308.1"/>
    <property type="molecule type" value="Genomic_DNA"/>
</dbReference>